<evidence type="ECO:0000313" key="3">
    <source>
        <dbReference type="Proteomes" id="UP000807769"/>
    </source>
</evidence>
<feature type="region of interest" description="Disordered" evidence="1">
    <location>
        <begin position="501"/>
        <end position="543"/>
    </location>
</feature>
<dbReference type="EMBL" id="JABBWG010000011">
    <property type="protein sequence ID" value="KAG1818592.1"/>
    <property type="molecule type" value="Genomic_DNA"/>
</dbReference>
<name>A0A9P7EDB8_9AGAM</name>
<dbReference type="GeneID" id="64633935"/>
<dbReference type="Proteomes" id="UP000807769">
    <property type="component" value="Unassembled WGS sequence"/>
</dbReference>
<feature type="compositionally biased region" description="Basic and acidic residues" evidence="1">
    <location>
        <begin position="77"/>
        <end position="90"/>
    </location>
</feature>
<protein>
    <submittedName>
        <fullName evidence="2">Uncharacterized protein</fullName>
    </submittedName>
</protein>
<feature type="compositionally biased region" description="Polar residues" evidence="1">
    <location>
        <begin position="531"/>
        <end position="543"/>
    </location>
</feature>
<evidence type="ECO:0000256" key="1">
    <source>
        <dbReference type="SAM" id="MobiDB-lite"/>
    </source>
</evidence>
<accession>A0A9P7EDB8</accession>
<sequence length="558" mass="61753">MAKAHGKDWNPGSASAEMIWAVMTHSDYDPEQCGGTVAEIVSSIFEMFPDKGQEKGKKGKKGSDEDGDKDDSSPSSSDKETDSNQEHDNNEDGEEAEEGTNLCTLWLLWKEHLQKDAAHIDSLHVEVLNAQKLFNGAMKLTSIKHNTLGQNFVPFYTYEWSAATGGTRACCLHILACIAIMEQTIINTYQIGLLDDSSGGAAAICLTIKDNTKNYRVACPILRKKQKQKGRGLEGIKKVTQLVPEHVNLTWPDQIDIAAISQVDFKLEVKLGSQKHDLLVHSCIAWEDITGVAETHKCPPPPLCPEVQGVLEVLIKELSINTYHQHQPLKDKKISFDDSISPSDHLHVLHRAVENETAISHIMRNKKFLVPSQRDKLMLLEAEARTCQRHWECAREHDKKEELLDANKSPDGNSARSTPVQSDIDNQAGTKTRCLPAPIQCSAAMITTAGCRGYGPHLRHDHLMPPTLDVDLTLDANLTLDADPTLDVNLTVDVAPTLKKHQASHSVSSTDSYGGYITNGKPDRKRRQLSEDNASLPGNTHFQFQEDDESIFSKLVPS</sequence>
<proteinExistence type="predicted"/>
<evidence type="ECO:0000313" key="2">
    <source>
        <dbReference type="EMBL" id="KAG1818592.1"/>
    </source>
</evidence>
<comment type="caution">
    <text evidence="2">The sequence shown here is derived from an EMBL/GenBank/DDBJ whole genome shotgun (WGS) entry which is preliminary data.</text>
</comment>
<dbReference type="OrthoDB" id="2690723at2759"/>
<dbReference type="AlphaFoldDB" id="A0A9P7EDB8"/>
<feature type="region of interest" description="Disordered" evidence="1">
    <location>
        <begin position="402"/>
        <end position="429"/>
    </location>
</feature>
<feature type="compositionally biased region" description="Polar residues" evidence="1">
    <location>
        <begin position="410"/>
        <end position="429"/>
    </location>
</feature>
<reference evidence="2" key="1">
    <citation type="journal article" date="2020" name="New Phytol.">
        <title>Comparative genomics reveals dynamic genome evolution in host specialist ectomycorrhizal fungi.</title>
        <authorList>
            <person name="Lofgren L.A."/>
            <person name="Nguyen N.H."/>
            <person name="Vilgalys R."/>
            <person name="Ruytinx J."/>
            <person name="Liao H.L."/>
            <person name="Branco S."/>
            <person name="Kuo A."/>
            <person name="LaButti K."/>
            <person name="Lipzen A."/>
            <person name="Andreopoulos W."/>
            <person name="Pangilinan J."/>
            <person name="Riley R."/>
            <person name="Hundley H."/>
            <person name="Na H."/>
            <person name="Barry K."/>
            <person name="Grigoriev I.V."/>
            <person name="Stajich J.E."/>
            <person name="Kennedy P.G."/>
        </authorList>
    </citation>
    <scope>NUCLEOTIDE SEQUENCE</scope>
    <source>
        <strain evidence="2">MN1</strain>
    </source>
</reference>
<keyword evidence="3" id="KW-1185">Reference proteome</keyword>
<feature type="compositionally biased region" description="Basic and acidic residues" evidence="1">
    <location>
        <begin position="48"/>
        <end position="64"/>
    </location>
</feature>
<organism evidence="2 3">
    <name type="scientific">Suillus subaureus</name>
    <dbReference type="NCBI Taxonomy" id="48587"/>
    <lineage>
        <taxon>Eukaryota</taxon>
        <taxon>Fungi</taxon>
        <taxon>Dikarya</taxon>
        <taxon>Basidiomycota</taxon>
        <taxon>Agaricomycotina</taxon>
        <taxon>Agaricomycetes</taxon>
        <taxon>Agaricomycetidae</taxon>
        <taxon>Boletales</taxon>
        <taxon>Suillineae</taxon>
        <taxon>Suillaceae</taxon>
        <taxon>Suillus</taxon>
    </lineage>
</organism>
<dbReference type="RefSeq" id="XP_041194464.1">
    <property type="nucleotide sequence ID" value="XM_041339919.1"/>
</dbReference>
<feature type="region of interest" description="Disordered" evidence="1">
    <location>
        <begin position="48"/>
        <end position="97"/>
    </location>
</feature>
<gene>
    <name evidence="2" type="ORF">BJ212DRAFT_1479593</name>
</gene>